<organism evidence="2 3">
    <name type="scientific">Adiantum capillus-veneris</name>
    <name type="common">Maidenhair fern</name>
    <dbReference type="NCBI Taxonomy" id="13818"/>
    <lineage>
        <taxon>Eukaryota</taxon>
        <taxon>Viridiplantae</taxon>
        <taxon>Streptophyta</taxon>
        <taxon>Embryophyta</taxon>
        <taxon>Tracheophyta</taxon>
        <taxon>Polypodiopsida</taxon>
        <taxon>Polypodiidae</taxon>
        <taxon>Polypodiales</taxon>
        <taxon>Pteridineae</taxon>
        <taxon>Pteridaceae</taxon>
        <taxon>Vittarioideae</taxon>
        <taxon>Adiantum</taxon>
    </lineage>
</organism>
<gene>
    <name evidence="2" type="ORF">GOP47_0017119</name>
</gene>
<accession>A0A9D4UJQ3</accession>
<comment type="caution">
    <text evidence="2">The sequence shown here is derived from an EMBL/GenBank/DDBJ whole genome shotgun (WGS) entry which is preliminary data.</text>
</comment>
<evidence type="ECO:0000313" key="2">
    <source>
        <dbReference type="EMBL" id="KAI5068774.1"/>
    </source>
</evidence>
<feature type="compositionally biased region" description="Basic and acidic residues" evidence="1">
    <location>
        <begin position="90"/>
        <end position="111"/>
    </location>
</feature>
<keyword evidence="3" id="KW-1185">Reference proteome</keyword>
<protein>
    <submittedName>
        <fullName evidence="2">Uncharacterized protein</fullName>
    </submittedName>
</protein>
<dbReference type="EMBL" id="JABFUD020000016">
    <property type="protein sequence ID" value="KAI5068774.1"/>
    <property type="molecule type" value="Genomic_DNA"/>
</dbReference>
<feature type="region of interest" description="Disordered" evidence="1">
    <location>
        <begin position="36"/>
        <end position="111"/>
    </location>
</feature>
<dbReference type="Proteomes" id="UP000886520">
    <property type="component" value="Chromosome 16"/>
</dbReference>
<feature type="compositionally biased region" description="Basic and acidic residues" evidence="1">
    <location>
        <begin position="69"/>
        <end position="80"/>
    </location>
</feature>
<dbReference type="AlphaFoldDB" id="A0A9D4UJQ3"/>
<evidence type="ECO:0000313" key="3">
    <source>
        <dbReference type="Proteomes" id="UP000886520"/>
    </source>
</evidence>
<evidence type="ECO:0000256" key="1">
    <source>
        <dbReference type="SAM" id="MobiDB-lite"/>
    </source>
</evidence>
<feature type="compositionally biased region" description="Basic and acidic residues" evidence="1">
    <location>
        <begin position="38"/>
        <end position="51"/>
    </location>
</feature>
<reference evidence="2" key="1">
    <citation type="submission" date="2021-01" db="EMBL/GenBank/DDBJ databases">
        <title>Adiantum capillus-veneris genome.</title>
        <authorList>
            <person name="Fang Y."/>
            <person name="Liao Q."/>
        </authorList>
    </citation>
    <scope>NUCLEOTIDE SEQUENCE</scope>
    <source>
        <strain evidence="2">H3</strain>
        <tissue evidence="2">Leaf</tissue>
    </source>
</reference>
<name>A0A9D4UJQ3_ADICA</name>
<sequence length="191" mass="21328">MPTSGFPHLPTGIGAWIISHFCCNGDAAIQRRSCAAPERAKRTPLDAERETTLWGGGGRRGIGNQEQETGSKAKASERWERRRLKPKKKNQGERLGRDRECRREKEGQATTERRLLDAAATARMERRGRIVSTSSSSGNGRLSITEAALAERRWKLMGNSSPLIGAADKLFRRCPWIMQGRCVLVNFEVSH</sequence>
<proteinExistence type="predicted"/>